<comment type="caution">
    <text evidence="1">The sequence shown here is derived from an EMBL/GenBank/DDBJ whole genome shotgun (WGS) entry which is preliminary data.</text>
</comment>
<proteinExistence type="predicted"/>
<accession>J9H0A6</accession>
<dbReference type="EMBL" id="AMCI01001083">
    <property type="protein sequence ID" value="EJX06715.1"/>
    <property type="molecule type" value="Genomic_DNA"/>
</dbReference>
<name>J9H0A6_9ZZZZ</name>
<gene>
    <name evidence="1" type="ORF">EVA_05178</name>
</gene>
<evidence type="ECO:0000313" key="1">
    <source>
        <dbReference type="EMBL" id="EJX06715.1"/>
    </source>
</evidence>
<reference evidence="1" key="1">
    <citation type="journal article" date="2012" name="PLoS ONE">
        <title>Gene sets for utilization of primary and secondary nutrition supplies in the distal gut of endangered iberian lynx.</title>
        <authorList>
            <person name="Alcaide M."/>
            <person name="Messina E."/>
            <person name="Richter M."/>
            <person name="Bargiela R."/>
            <person name="Peplies J."/>
            <person name="Huws S.A."/>
            <person name="Newbold C.J."/>
            <person name="Golyshin P.N."/>
            <person name="Simon M.A."/>
            <person name="Lopez G."/>
            <person name="Yakimov M.M."/>
            <person name="Ferrer M."/>
        </authorList>
    </citation>
    <scope>NUCLEOTIDE SEQUENCE</scope>
</reference>
<sequence>MQGVGGCILSRRIKNKEDHTWWEEPCSSFREEVEKRMDRIKKVTKKSYKGCEACRWHNLNGGTCKGGKADAGSL</sequence>
<protein>
    <submittedName>
        <fullName evidence="1">Uncharacterized protein</fullName>
    </submittedName>
</protein>
<organism evidence="1">
    <name type="scientific">gut metagenome</name>
    <dbReference type="NCBI Taxonomy" id="749906"/>
    <lineage>
        <taxon>unclassified sequences</taxon>
        <taxon>metagenomes</taxon>
        <taxon>organismal metagenomes</taxon>
    </lineage>
</organism>
<dbReference type="AlphaFoldDB" id="J9H0A6"/>